<keyword evidence="3" id="KW-1185">Reference proteome</keyword>
<proteinExistence type="predicted"/>
<evidence type="ECO:0000256" key="1">
    <source>
        <dbReference type="SAM" id="MobiDB-lite"/>
    </source>
</evidence>
<feature type="compositionally biased region" description="Polar residues" evidence="1">
    <location>
        <begin position="107"/>
        <end position="119"/>
    </location>
</feature>
<evidence type="ECO:0000313" key="3">
    <source>
        <dbReference type="Proteomes" id="UP001213681"/>
    </source>
</evidence>
<accession>A0AAD6C115</accession>
<feature type="compositionally biased region" description="Polar residues" evidence="1">
    <location>
        <begin position="91"/>
        <end position="100"/>
    </location>
</feature>
<feature type="compositionally biased region" description="Basic residues" evidence="1">
    <location>
        <begin position="32"/>
        <end position="42"/>
    </location>
</feature>
<dbReference type="EMBL" id="JAPVEA010000007">
    <property type="protein sequence ID" value="KAJ5443536.1"/>
    <property type="molecule type" value="Genomic_DNA"/>
</dbReference>
<sequence>MVGRRGKRGAASATTASPATRSARNPPTTHAPRARGRGRGRGRWANYWANRPGRPSTTARTEDQEESPIPPKRSHILKFKLPSLRKLGLFSSDNASSTDQADAFSTAPASTSAGSQNPETPRGRRSKRAMAVPESSRTTRQSARLKPSEELATEEATPSKLAEDVDSEAEAEADADVIADADADATEDEEDSSSQEEADQEDLAYTPKLRLRLSPPKPPALKLHFTSANKATDPDHPEASTEDQAMPEATESRQKDSQGADDEPYSAQLTEPPPNLLLPPPLTQAQVH</sequence>
<evidence type="ECO:0000313" key="2">
    <source>
        <dbReference type="EMBL" id="KAJ5443536.1"/>
    </source>
</evidence>
<reference evidence="2" key="2">
    <citation type="journal article" date="2023" name="IMA Fungus">
        <title>Comparative genomic study of the Penicillium genus elucidates a diverse pangenome and 15 lateral gene transfer events.</title>
        <authorList>
            <person name="Petersen C."/>
            <person name="Sorensen T."/>
            <person name="Nielsen M.R."/>
            <person name="Sondergaard T.E."/>
            <person name="Sorensen J.L."/>
            <person name="Fitzpatrick D.A."/>
            <person name="Frisvad J.C."/>
            <person name="Nielsen K.L."/>
        </authorList>
    </citation>
    <scope>NUCLEOTIDE SEQUENCE</scope>
    <source>
        <strain evidence="2">IBT 16125</strain>
    </source>
</reference>
<feature type="compositionally biased region" description="Pro residues" evidence="1">
    <location>
        <begin position="271"/>
        <end position="282"/>
    </location>
</feature>
<name>A0AAD6C115_9EURO</name>
<feature type="region of interest" description="Disordered" evidence="1">
    <location>
        <begin position="1"/>
        <end position="77"/>
    </location>
</feature>
<comment type="caution">
    <text evidence="2">The sequence shown here is derived from an EMBL/GenBank/DDBJ whole genome shotgun (WGS) entry which is preliminary data.</text>
</comment>
<dbReference type="RefSeq" id="XP_056763616.1">
    <property type="nucleotide sequence ID" value="XM_056910790.1"/>
</dbReference>
<protein>
    <submittedName>
        <fullName evidence="2">Uncharacterized protein</fullName>
    </submittedName>
</protein>
<feature type="region of interest" description="Disordered" evidence="1">
    <location>
        <begin position="90"/>
        <end position="288"/>
    </location>
</feature>
<dbReference type="GeneID" id="81601033"/>
<feature type="compositionally biased region" description="Low complexity" evidence="1">
    <location>
        <begin position="9"/>
        <end position="24"/>
    </location>
</feature>
<gene>
    <name evidence="2" type="ORF">N7458_007408</name>
</gene>
<organism evidence="2 3">
    <name type="scientific">Penicillium daleae</name>
    <dbReference type="NCBI Taxonomy" id="63821"/>
    <lineage>
        <taxon>Eukaryota</taxon>
        <taxon>Fungi</taxon>
        <taxon>Dikarya</taxon>
        <taxon>Ascomycota</taxon>
        <taxon>Pezizomycotina</taxon>
        <taxon>Eurotiomycetes</taxon>
        <taxon>Eurotiomycetidae</taxon>
        <taxon>Eurotiales</taxon>
        <taxon>Aspergillaceae</taxon>
        <taxon>Penicillium</taxon>
    </lineage>
</organism>
<reference evidence="2" key="1">
    <citation type="submission" date="2022-12" db="EMBL/GenBank/DDBJ databases">
        <authorList>
            <person name="Petersen C."/>
        </authorList>
    </citation>
    <scope>NUCLEOTIDE SEQUENCE</scope>
    <source>
        <strain evidence="2">IBT 16125</strain>
    </source>
</reference>
<dbReference type="AlphaFoldDB" id="A0AAD6C115"/>
<feature type="compositionally biased region" description="Acidic residues" evidence="1">
    <location>
        <begin position="164"/>
        <end position="202"/>
    </location>
</feature>
<dbReference type="Proteomes" id="UP001213681">
    <property type="component" value="Unassembled WGS sequence"/>
</dbReference>